<proteinExistence type="predicted"/>
<organism evidence="1 2">
    <name type="scientific">Caerostris extrusa</name>
    <name type="common">Bark spider</name>
    <name type="synonym">Caerostris bankana</name>
    <dbReference type="NCBI Taxonomy" id="172846"/>
    <lineage>
        <taxon>Eukaryota</taxon>
        <taxon>Metazoa</taxon>
        <taxon>Ecdysozoa</taxon>
        <taxon>Arthropoda</taxon>
        <taxon>Chelicerata</taxon>
        <taxon>Arachnida</taxon>
        <taxon>Araneae</taxon>
        <taxon>Araneomorphae</taxon>
        <taxon>Entelegynae</taxon>
        <taxon>Araneoidea</taxon>
        <taxon>Araneidae</taxon>
        <taxon>Caerostris</taxon>
    </lineage>
</organism>
<dbReference type="EMBL" id="BPLR01000188">
    <property type="protein sequence ID" value="GIY92733.1"/>
    <property type="molecule type" value="Genomic_DNA"/>
</dbReference>
<evidence type="ECO:0008006" key="3">
    <source>
        <dbReference type="Google" id="ProtNLM"/>
    </source>
</evidence>
<sequence length="94" mass="11245">MFEIVWDGFSLAAPFNSNKAAPTAQRRYHIRHLNHPIRWSCYYTPKRSIIKKKKEYPIKMTNNYNEFIRVGNIEMLAAMLRRWKLEIPNTAALY</sequence>
<dbReference type="Proteomes" id="UP001054945">
    <property type="component" value="Unassembled WGS sequence"/>
</dbReference>
<protein>
    <recommendedName>
        <fullName evidence="3">Ycf15</fullName>
    </recommendedName>
</protein>
<accession>A0AAV4XG29</accession>
<gene>
    <name evidence="1" type="ORF">CEXT_204411</name>
</gene>
<keyword evidence="2" id="KW-1185">Reference proteome</keyword>
<name>A0AAV4XG29_CAEEX</name>
<evidence type="ECO:0000313" key="2">
    <source>
        <dbReference type="Proteomes" id="UP001054945"/>
    </source>
</evidence>
<reference evidence="1 2" key="1">
    <citation type="submission" date="2021-06" db="EMBL/GenBank/DDBJ databases">
        <title>Caerostris extrusa draft genome.</title>
        <authorList>
            <person name="Kono N."/>
            <person name="Arakawa K."/>
        </authorList>
    </citation>
    <scope>NUCLEOTIDE SEQUENCE [LARGE SCALE GENOMIC DNA]</scope>
</reference>
<evidence type="ECO:0000313" key="1">
    <source>
        <dbReference type="EMBL" id="GIY92733.1"/>
    </source>
</evidence>
<dbReference type="AlphaFoldDB" id="A0AAV4XG29"/>
<comment type="caution">
    <text evidence="1">The sequence shown here is derived from an EMBL/GenBank/DDBJ whole genome shotgun (WGS) entry which is preliminary data.</text>
</comment>